<accession>A0ABT0A8Y0</accession>
<dbReference type="InterPro" id="IPR011050">
    <property type="entry name" value="Pectin_lyase_fold/virulence"/>
</dbReference>
<gene>
    <name evidence="1" type="ORF">MTR65_02970</name>
</gene>
<sequence>MARISQLPVLVSNEVDGTEAIPVVKSGRTVQATSEAIMAPQVAKAEVQANRAELAATQAAVAQSAYDTIEQGLAATADGAVFNVRGSGDTFATSYRNDGGSASAALGAFPSKQYLDGIAPGVLTHQIALDRYAGVQVDNPAADNAQGIMAAVTEAMTMGKTLTLGPRSFHVPSGWATLPIGNTLKVRGEGGRLVGPAIGTEFALLRAPIDIDGVNFDSWGNLFLADQNMDLSEYDVILRNVHARECYAMVFSTREDFRIRRLILENFSNVSELNANGVGQGQGVRWQAANFESILARGFLIRGKNYQGLRLGGYPHSLFRNGDITVEDGIVEKIISNGQSNGVQIFASRQFYANNLVIRNVDCVSGSSSNVEPFYCVGEKGQIGSIFIDNGGNDQGALAIKAGEVTSHGPIEIFTRLHPRMTSAVRIDGDNVELDGLRITWSWEALAKTAGTGAAYTASSKYQDVDYNRANPLFFVPHTVNTSTAPTLDVNGIGALPMVAENNNGPVEIGQLRPGAVYRAIKDPNNARFWVRAINYEANVLPVEVEDNHISLPDETLVNGRVYWFLPRTTMGAGGTMSVGGGAARNIRTNTGGTLSNIGGGSVSNGFPKAVYYSAADDCFILLQGSGKLAQPGRFVPCPVASGDRYDFEHPYPADYADAAFVLFPENNTTTDVRINLDGTERGVLRANGLAMTAGYLAGGAIYRLDRSGEDWLATRVGGTSYGIDCVGGRGGRMIVRNTRFVNTQYQYGIEVDFEGYAEIDGVYGEGKFAFNRVVTFNAPNSSALTTRAVVKNMEIEHFYGDGGTLIRWAAGIGSMEVRNVAPVRVRGQLGTAQGSVIGSIASGPNTAGALKVRNVRAAANYQSLFTYAESFTSIDSDHVTLANVNPPPIAAGASVVLGSTVAVTGLKVGDLVKVHPVDSDLSDVTYSGKCLSDGLATIICRGGAAGGNPPSGQIAISYERRV</sequence>
<dbReference type="Proteomes" id="UP001162802">
    <property type="component" value="Unassembled WGS sequence"/>
</dbReference>
<organism evidence="1 2">
    <name type="scientific">Novosphingobium mangrovi</name>
    <name type="common">ex Hu et al. 2023</name>
    <dbReference type="NCBI Taxonomy" id="2930094"/>
    <lineage>
        <taxon>Bacteria</taxon>
        <taxon>Pseudomonadati</taxon>
        <taxon>Pseudomonadota</taxon>
        <taxon>Alphaproteobacteria</taxon>
        <taxon>Sphingomonadales</taxon>
        <taxon>Sphingomonadaceae</taxon>
        <taxon>Novosphingobium</taxon>
    </lineage>
</organism>
<evidence type="ECO:0000313" key="1">
    <source>
        <dbReference type="EMBL" id="MCJ1959643.1"/>
    </source>
</evidence>
<comment type="caution">
    <text evidence="1">The sequence shown here is derived from an EMBL/GenBank/DDBJ whole genome shotgun (WGS) entry which is preliminary data.</text>
</comment>
<reference evidence="1" key="1">
    <citation type="submission" date="2022-03" db="EMBL/GenBank/DDBJ databases">
        <title>Identification of a novel bacterium isolated from mangrove sediments.</title>
        <authorList>
            <person name="Pan X."/>
        </authorList>
    </citation>
    <scope>NUCLEOTIDE SEQUENCE</scope>
    <source>
        <strain evidence="1">B2637</strain>
    </source>
</reference>
<dbReference type="EMBL" id="JALHAT010000003">
    <property type="protein sequence ID" value="MCJ1959643.1"/>
    <property type="molecule type" value="Genomic_DNA"/>
</dbReference>
<proteinExistence type="predicted"/>
<dbReference type="SUPFAM" id="SSF51126">
    <property type="entry name" value="Pectin lyase-like"/>
    <property type="match status" value="1"/>
</dbReference>
<dbReference type="RefSeq" id="WP_243796881.1">
    <property type="nucleotide sequence ID" value="NZ_JALHAT010000003.1"/>
</dbReference>
<evidence type="ECO:0000313" key="2">
    <source>
        <dbReference type="Proteomes" id="UP001162802"/>
    </source>
</evidence>
<keyword evidence="2" id="KW-1185">Reference proteome</keyword>
<evidence type="ECO:0008006" key="3">
    <source>
        <dbReference type="Google" id="ProtNLM"/>
    </source>
</evidence>
<name>A0ABT0A8Y0_9SPHN</name>
<protein>
    <recommendedName>
        <fullName evidence="3">Pectate lyase superfamily protein domain-containing protein</fullName>
    </recommendedName>
</protein>